<evidence type="ECO:0000259" key="1">
    <source>
        <dbReference type="Pfam" id="PF06985"/>
    </source>
</evidence>
<name>A0A8K0SHS0_9HYPO</name>
<dbReference type="PANTHER" id="PTHR33112">
    <property type="entry name" value="DOMAIN PROTEIN, PUTATIVE-RELATED"/>
    <property type="match status" value="1"/>
</dbReference>
<dbReference type="OrthoDB" id="5125733at2759"/>
<organism evidence="2 3">
    <name type="scientific">Stachybotrys elegans</name>
    <dbReference type="NCBI Taxonomy" id="80388"/>
    <lineage>
        <taxon>Eukaryota</taxon>
        <taxon>Fungi</taxon>
        <taxon>Dikarya</taxon>
        <taxon>Ascomycota</taxon>
        <taxon>Pezizomycotina</taxon>
        <taxon>Sordariomycetes</taxon>
        <taxon>Hypocreomycetidae</taxon>
        <taxon>Hypocreales</taxon>
        <taxon>Stachybotryaceae</taxon>
        <taxon>Stachybotrys</taxon>
    </lineage>
</organism>
<comment type="caution">
    <text evidence="2">The sequence shown here is derived from an EMBL/GenBank/DDBJ whole genome shotgun (WGS) entry which is preliminary data.</text>
</comment>
<feature type="domain" description="Heterokaryon incompatibility" evidence="1">
    <location>
        <begin position="169"/>
        <end position="327"/>
    </location>
</feature>
<proteinExistence type="predicted"/>
<gene>
    <name evidence="2" type="ORF">B0I35DRAFT_483332</name>
</gene>
<dbReference type="PANTHER" id="PTHR33112:SF16">
    <property type="entry name" value="HETEROKARYON INCOMPATIBILITY DOMAIN-CONTAINING PROTEIN"/>
    <property type="match status" value="1"/>
</dbReference>
<dbReference type="Pfam" id="PF06985">
    <property type="entry name" value="HET"/>
    <property type="match status" value="1"/>
</dbReference>
<accession>A0A8K0SHS0</accession>
<sequence>MRSEESAQPAKRTRRSASNRCTACARLATNKGRDELKSGFQFLTARECRINSSNGCDVCKFILDHIEEGWEEEEMLILEEADWPGESLFLHIQGIVSGEVLLSISVLFRDVSSNKVMRAAKSQIKRCLDNHAQCTSSAGSLLPRRIIDVGTGSDTLKLVTPEKGAHAPYLALSYCWGGPQPVELKKTNMLGMKRGIDDTALPQTIRDAISITRKLGYRYLWVDALCIVQDDPDDKQEDIRAMADIYRNATLTISASVAEAAAQGFIHLAAIPDAQSYISFSLGSKSGLMMATPDWGHETIVPNEITMPNESIMPKHPLDQRGWALQEYILSERLLVFSGYELLWKCGTEPLKSITESGIEYLQAQDDLPFGLHHRDADVGASTFGSTGEEGLYNWKALVERFTTRKLTDADDRGGAIEGVAAALKKLGGDQYRFGMWNKWMIELLAWQPVDGSKLASGRRLSRAPTWSWICLDSPINFPYNFDRLGASLIELPEAEQYSPDLHDVLDVIFLCCRMLPSANLQDQPQCFYDLKMEKPPEQAFYLYLGIRCDSTESVGLVVVRARGGAFRRIGTFLMPHVSIWNTIEQQTIGLI</sequence>
<keyword evidence="3" id="KW-1185">Reference proteome</keyword>
<dbReference type="AlphaFoldDB" id="A0A8K0SHS0"/>
<reference evidence="2" key="1">
    <citation type="journal article" date="2021" name="Nat. Commun.">
        <title>Genetic determinants of endophytism in the Arabidopsis root mycobiome.</title>
        <authorList>
            <person name="Mesny F."/>
            <person name="Miyauchi S."/>
            <person name="Thiergart T."/>
            <person name="Pickel B."/>
            <person name="Atanasova L."/>
            <person name="Karlsson M."/>
            <person name="Huettel B."/>
            <person name="Barry K.W."/>
            <person name="Haridas S."/>
            <person name="Chen C."/>
            <person name="Bauer D."/>
            <person name="Andreopoulos W."/>
            <person name="Pangilinan J."/>
            <person name="LaButti K."/>
            <person name="Riley R."/>
            <person name="Lipzen A."/>
            <person name="Clum A."/>
            <person name="Drula E."/>
            <person name="Henrissat B."/>
            <person name="Kohler A."/>
            <person name="Grigoriev I.V."/>
            <person name="Martin F.M."/>
            <person name="Hacquard S."/>
        </authorList>
    </citation>
    <scope>NUCLEOTIDE SEQUENCE</scope>
    <source>
        <strain evidence="2">MPI-CAGE-CH-0235</strain>
    </source>
</reference>
<protein>
    <submittedName>
        <fullName evidence="2">Heterokaryon incompatibility protein-domain-containing protein</fullName>
    </submittedName>
</protein>
<dbReference type="Proteomes" id="UP000813444">
    <property type="component" value="Unassembled WGS sequence"/>
</dbReference>
<evidence type="ECO:0000313" key="2">
    <source>
        <dbReference type="EMBL" id="KAH7308042.1"/>
    </source>
</evidence>
<dbReference type="EMBL" id="JAGPNK010000016">
    <property type="protein sequence ID" value="KAH7308042.1"/>
    <property type="molecule type" value="Genomic_DNA"/>
</dbReference>
<dbReference type="InterPro" id="IPR010730">
    <property type="entry name" value="HET"/>
</dbReference>
<evidence type="ECO:0000313" key="3">
    <source>
        <dbReference type="Proteomes" id="UP000813444"/>
    </source>
</evidence>